<dbReference type="InterPro" id="IPR019734">
    <property type="entry name" value="TPR_rpt"/>
</dbReference>
<accession>A0A2A4CMI5</accession>
<evidence type="ECO:0000313" key="3">
    <source>
        <dbReference type="Proteomes" id="UP000243507"/>
    </source>
</evidence>
<comment type="caution">
    <text evidence="2">The sequence shown here is derived from an EMBL/GenBank/DDBJ whole genome shotgun (WGS) entry which is preliminary data.</text>
</comment>
<dbReference type="SUPFAM" id="SSF48452">
    <property type="entry name" value="TPR-like"/>
    <property type="match status" value="3"/>
</dbReference>
<evidence type="ECO:0000256" key="1">
    <source>
        <dbReference type="PROSITE-ProRule" id="PRU00339"/>
    </source>
</evidence>
<dbReference type="SMART" id="SM00028">
    <property type="entry name" value="TPR"/>
    <property type="match status" value="5"/>
</dbReference>
<keyword evidence="3" id="KW-1185">Reference proteome</keyword>
<organism evidence="2 3">
    <name type="scientific">Pseudothioclava arenosa</name>
    <dbReference type="NCBI Taxonomy" id="1795308"/>
    <lineage>
        <taxon>Bacteria</taxon>
        <taxon>Pseudomonadati</taxon>
        <taxon>Pseudomonadota</taxon>
        <taxon>Alphaproteobacteria</taxon>
        <taxon>Rhodobacterales</taxon>
        <taxon>Paracoccaceae</taxon>
        <taxon>Pseudothioclava</taxon>
    </lineage>
</organism>
<feature type="repeat" description="TPR" evidence="1">
    <location>
        <begin position="486"/>
        <end position="519"/>
    </location>
</feature>
<reference evidence="2 3" key="1">
    <citation type="submission" date="2017-09" db="EMBL/GenBank/DDBJ databases">
        <title>A multilocus sequence analysis scheme for characterization of bacteria in the genus Thioclava.</title>
        <authorList>
            <person name="Liu Y."/>
            <person name="Shao Z."/>
        </authorList>
    </citation>
    <scope>NUCLEOTIDE SEQUENCE [LARGE SCALE GENOMIC DNA]</scope>
    <source>
        <strain evidence="2 3">CAU 1312</strain>
    </source>
</reference>
<dbReference type="Proteomes" id="UP000243507">
    <property type="component" value="Unassembled WGS sequence"/>
</dbReference>
<gene>
    <name evidence="2" type="ORF">CLN94_13140</name>
</gene>
<dbReference type="PANTHER" id="PTHR12558:SF13">
    <property type="entry name" value="CELL DIVISION CYCLE PROTEIN 27 HOMOLOG"/>
    <property type="match status" value="1"/>
</dbReference>
<dbReference type="PROSITE" id="PS50005">
    <property type="entry name" value="TPR"/>
    <property type="match status" value="3"/>
</dbReference>
<name>A0A2A4CMI5_9RHOB</name>
<dbReference type="Gene3D" id="1.25.40.10">
    <property type="entry name" value="Tetratricopeptide repeat domain"/>
    <property type="match status" value="2"/>
</dbReference>
<feature type="repeat" description="TPR" evidence="1">
    <location>
        <begin position="383"/>
        <end position="416"/>
    </location>
</feature>
<sequence length="549" mass="59584">MASHPFSAAQAEDAGAYLAAQIAAHEFDYTAAARYYERLISEENPTPELIEAAMISEVGRGALPEALTIAQRLAAAEPENKIASLLLVAEPVREGDFAGALAQLDGKPEAWLMGDNLMRGWLQAGLGQMSEAVKSFDAAGEEAGFESFAAYHKALALAMVGDFEGADAVLSSEAGQSVLTSRRGVLTHVQVLSQLERNPDAIALIDKVFGRSTDAEISGLRTALEVGEALDFTLVNDAREGVAELYYSFGTALVGEMPQGFSLIFTRIASWLRPDLSDAALVTAGLLESIGQHDLAIAAFAEVQPESPAFASAEIGRADAMVAAGRSEAAIEVLENLTRTKGEQAGVWIALGDALRREDRFAESADAYDKAIDILGAPQPDDWFVWYARAISQERSDQWDKAEPGFRKALELNPGQPSVLNYLGYSYVEKQQNLDEALTMIEQAVAARPDAGYIVDSLGWALYRLGRYEEAVVHMERAVELEAVDAVVNDHLGDVYWAVGRKREAEFQWKRALSFGPNDDLDMDRVRRKLELGLDKVLESEGAPPLRAE</sequence>
<feature type="repeat" description="TPR" evidence="1">
    <location>
        <begin position="452"/>
        <end position="485"/>
    </location>
</feature>
<dbReference type="AlphaFoldDB" id="A0A2A4CMI5"/>
<protein>
    <submittedName>
        <fullName evidence="2">Uncharacterized protein</fullName>
    </submittedName>
</protein>
<evidence type="ECO:0000313" key="2">
    <source>
        <dbReference type="EMBL" id="PCD75687.1"/>
    </source>
</evidence>
<keyword evidence="1" id="KW-0802">TPR repeat</keyword>
<dbReference type="Pfam" id="PF13432">
    <property type="entry name" value="TPR_16"/>
    <property type="match status" value="2"/>
</dbReference>
<proteinExistence type="predicted"/>
<dbReference type="InterPro" id="IPR011990">
    <property type="entry name" value="TPR-like_helical_dom_sf"/>
</dbReference>
<dbReference type="PANTHER" id="PTHR12558">
    <property type="entry name" value="CELL DIVISION CYCLE 16,23,27"/>
    <property type="match status" value="1"/>
</dbReference>
<dbReference type="EMBL" id="NTJD01000011">
    <property type="protein sequence ID" value="PCD75687.1"/>
    <property type="molecule type" value="Genomic_DNA"/>
</dbReference>